<reference evidence="3" key="1">
    <citation type="journal article" date="2012" name="Nat. Genet.">
        <title>Lifestyle transitions in plant pathogenic Colletotrichum fungi deciphered by genome and transcriptome analyses.</title>
        <authorList>
            <person name="O'Connell R.J."/>
            <person name="Thon M.R."/>
            <person name="Hacquard S."/>
            <person name="Amyotte S.G."/>
            <person name="Kleemann J."/>
            <person name="Torres M.F."/>
            <person name="Damm U."/>
            <person name="Buiate E.A."/>
            <person name="Epstein L."/>
            <person name="Alkan N."/>
            <person name="Altmueller J."/>
            <person name="Alvarado-Balderrama L."/>
            <person name="Bauser C.A."/>
            <person name="Becker C."/>
            <person name="Birren B.W."/>
            <person name="Chen Z."/>
            <person name="Choi J."/>
            <person name="Crouch J.A."/>
            <person name="Duvick J.P."/>
            <person name="Farman M.A."/>
            <person name="Gan P."/>
            <person name="Heiman D."/>
            <person name="Henrissat B."/>
            <person name="Howard R.J."/>
            <person name="Kabbage M."/>
            <person name="Koch C."/>
            <person name="Kracher B."/>
            <person name="Kubo Y."/>
            <person name="Law A.D."/>
            <person name="Lebrun M.-H."/>
            <person name="Lee Y.-H."/>
            <person name="Miyara I."/>
            <person name="Moore N."/>
            <person name="Neumann U."/>
            <person name="Nordstroem K."/>
            <person name="Panaccione D.G."/>
            <person name="Panstruga R."/>
            <person name="Place M."/>
            <person name="Proctor R.H."/>
            <person name="Prusky D."/>
            <person name="Rech G."/>
            <person name="Reinhardt R."/>
            <person name="Rollins J.A."/>
            <person name="Rounsley S."/>
            <person name="Schardl C.L."/>
            <person name="Schwartz D.C."/>
            <person name="Shenoy N."/>
            <person name="Shirasu K."/>
            <person name="Sikhakolli U.R."/>
            <person name="Stueber K."/>
            <person name="Sukno S.A."/>
            <person name="Sweigard J.A."/>
            <person name="Takano Y."/>
            <person name="Takahara H."/>
            <person name="Trail F."/>
            <person name="van der Does H.C."/>
            <person name="Voll L.M."/>
            <person name="Will I."/>
            <person name="Young S."/>
            <person name="Zeng Q."/>
            <person name="Zhang J."/>
            <person name="Zhou S."/>
            <person name="Dickman M.B."/>
            <person name="Schulze-Lefert P."/>
            <person name="Ver Loren van Themaat E."/>
            <person name="Ma L.-J."/>
            <person name="Vaillancourt L.J."/>
        </authorList>
    </citation>
    <scope>NUCLEOTIDE SEQUENCE [LARGE SCALE GENOMIC DNA]</scope>
    <source>
        <strain evidence="3">IMI 349063</strain>
    </source>
</reference>
<proteinExistence type="predicted"/>
<dbReference type="HOGENOM" id="CLU_2564587_0_0_1"/>
<organism evidence="2 3">
    <name type="scientific">Colletotrichum higginsianum (strain IMI 349063)</name>
    <name type="common">Crucifer anthracnose fungus</name>
    <dbReference type="NCBI Taxonomy" id="759273"/>
    <lineage>
        <taxon>Eukaryota</taxon>
        <taxon>Fungi</taxon>
        <taxon>Dikarya</taxon>
        <taxon>Ascomycota</taxon>
        <taxon>Pezizomycotina</taxon>
        <taxon>Sordariomycetes</taxon>
        <taxon>Hypocreomycetidae</taxon>
        <taxon>Glomerellales</taxon>
        <taxon>Glomerellaceae</taxon>
        <taxon>Colletotrichum</taxon>
        <taxon>Colletotrichum destructivum species complex</taxon>
    </lineage>
</organism>
<sequence length="82" mass="9567">ALRCPFHLVSSTIPFSPRLSLCMCLCLILYFQQTVAEPALVCSLRYYTFTVLCKFPANLITVYLRTIHRQQDWQHLLCTLDQ</sequence>
<accession>H1VQA1</accession>
<feature type="chain" id="PRO_5003555269" evidence="1">
    <location>
        <begin position="37"/>
        <end position="82"/>
    </location>
</feature>
<evidence type="ECO:0000313" key="2">
    <source>
        <dbReference type="EMBL" id="CCF42407.1"/>
    </source>
</evidence>
<evidence type="ECO:0000313" key="3">
    <source>
        <dbReference type="Proteomes" id="UP000007174"/>
    </source>
</evidence>
<gene>
    <name evidence="2" type="ORF">CH063_12413</name>
</gene>
<dbReference type="EMBL" id="CACQ02005360">
    <property type="protein sequence ID" value="CCF42407.1"/>
    <property type="molecule type" value="Genomic_DNA"/>
</dbReference>
<protein>
    <submittedName>
        <fullName evidence="2">Uncharacterized protein</fullName>
    </submittedName>
</protein>
<keyword evidence="1" id="KW-0732">Signal</keyword>
<evidence type="ECO:0000256" key="1">
    <source>
        <dbReference type="SAM" id="SignalP"/>
    </source>
</evidence>
<dbReference type="Proteomes" id="UP000007174">
    <property type="component" value="Unassembled WGS sequence"/>
</dbReference>
<name>H1VQA1_COLHI</name>
<feature type="non-terminal residue" evidence="2">
    <location>
        <position position="1"/>
    </location>
</feature>
<dbReference type="AlphaFoldDB" id="H1VQA1"/>
<feature type="signal peptide" evidence="1">
    <location>
        <begin position="1"/>
        <end position="36"/>
    </location>
</feature>